<protein>
    <submittedName>
        <fullName evidence="1">Uncharacterized protein</fullName>
    </submittedName>
</protein>
<dbReference type="Proteomes" id="UP000092460">
    <property type="component" value="Unassembled WGS sequence"/>
</dbReference>
<organism evidence="1 2">
    <name type="scientific">Glossina palpalis gambiensis</name>
    <dbReference type="NCBI Taxonomy" id="67801"/>
    <lineage>
        <taxon>Eukaryota</taxon>
        <taxon>Metazoa</taxon>
        <taxon>Ecdysozoa</taxon>
        <taxon>Arthropoda</taxon>
        <taxon>Hexapoda</taxon>
        <taxon>Insecta</taxon>
        <taxon>Pterygota</taxon>
        <taxon>Neoptera</taxon>
        <taxon>Endopterygota</taxon>
        <taxon>Diptera</taxon>
        <taxon>Brachycera</taxon>
        <taxon>Muscomorpha</taxon>
        <taxon>Hippoboscoidea</taxon>
        <taxon>Glossinidae</taxon>
        <taxon>Glossina</taxon>
    </lineage>
</organism>
<keyword evidence="2" id="KW-1185">Reference proteome</keyword>
<reference evidence="1" key="2">
    <citation type="submission" date="2020-05" db="UniProtKB">
        <authorList>
            <consortium name="EnsemblMetazoa"/>
        </authorList>
    </citation>
    <scope>IDENTIFICATION</scope>
    <source>
        <strain evidence="1">IAEA</strain>
    </source>
</reference>
<reference evidence="2" key="1">
    <citation type="submission" date="2015-01" db="EMBL/GenBank/DDBJ databases">
        <authorList>
            <person name="Aksoy S."/>
            <person name="Warren W."/>
            <person name="Wilson R.K."/>
        </authorList>
    </citation>
    <scope>NUCLEOTIDE SEQUENCE [LARGE SCALE GENOMIC DNA]</scope>
    <source>
        <strain evidence="2">IAEA</strain>
    </source>
</reference>
<proteinExistence type="predicted"/>
<dbReference type="VEuPathDB" id="VectorBase:GPPI048451"/>
<dbReference type="AlphaFoldDB" id="A0A1B0C3Y0"/>
<dbReference type="EMBL" id="JXJN01025184">
    <property type="status" value="NOT_ANNOTATED_CDS"/>
    <property type="molecule type" value="Genomic_DNA"/>
</dbReference>
<evidence type="ECO:0000313" key="2">
    <source>
        <dbReference type="Proteomes" id="UP000092460"/>
    </source>
</evidence>
<accession>A0A1B0C3Y0</accession>
<dbReference type="EnsemblMetazoa" id="GPPI048451-RA">
    <property type="protein sequence ID" value="GPPI048451-PA"/>
    <property type="gene ID" value="GPPI048451"/>
</dbReference>
<evidence type="ECO:0000313" key="1">
    <source>
        <dbReference type="EnsemblMetazoa" id="GPPI048451-PA"/>
    </source>
</evidence>
<name>A0A1B0C3Y0_9MUSC</name>
<sequence length="221" mass="24469">MHGTTTWYKGPQLAHHTHHADYHHHHHHHHTQLRSYPSFVLSGSYHDNSSLNVSTGGAGCLTPNGPSATPILVESSYAGINQLSATNIGASQLTILSPTIKVEQNFAEPLSSVEDYALNLESSGGNNNIEGTFKLIFVNFLKQDSDNCLSDQLFQNFNHVPRKSCLLSNLVLIFPILFSSCSTLSPYPRILRKIDEKMHSNRSVSLLNQEQSNKMGFKCPS</sequence>
<dbReference type="STRING" id="67801.A0A1B0C3Y0"/>